<feature type="region of interest" description="Disordered" evidence="1">
    <location>
        <begin position="19"/>
        <end position="40"/>
    </location>
</feature>
<keyword evidence="4" id="KW-1185">Reference proteome</keyword>
<dbReference type="AlphaFoldDB" id="A0A7X1B1A3"/>
<comment type="caution">
    <text evidence="3">The sequence shown here is derived from an EMBL/GenBank/DDBJ whole genome shotgun (WGS) entry which is preliminary data.</text>
</comment>
<dbReference type="PANTHER" id="PTHR43752:SF2">
    <property type="entry name" value="BNR_ASP-BOX REPEAT FAMILY PROTEIN"/>
    <property type="match status" value="1"/>
</dbReference>
<evidence type="ECO:0000313" key="3">
    <source>
        <dbReference type="EMBL" id="MBC2602698.1"/>
    </source>
</evidence>
<proteinExistence type="predicted"/>
<dbReference type="SUPFAM" id="SSF50939">
    <property type="entry name" value="Sialidases"/>
    <property type="match status" value="1"/>
</dbReference>
<dbReference type="InterPro" id="IPR011040">
    <property type="entry name" value="Sialidase"/>
</dbReference>
<sequence length="392" mass="44592">MEKTNTIDYQEIPTALDAPEIISSPGPEYQADKRPFQGIPTVERSPTGRLWAAWYAGGDWECWQNYVVVVTSDNDGCTWSDPRWVVAPGGTVRAFDPCLWMDPENRLWLFWAQSMAAKVPKNLYMDGRFGVWAMVCENHESNQPTWAAPRYIGDGIMMNKPTVLESGAWLLPISIWKKLKEGEGQAPPLYHDMGKRIGAYAVVSRDSGKTFEYLGKSDQHEKPSFDEHMFVERRDGSIWMLIRTDGGMWETFSCDQGRSWEKGNLSSVRGESSRFFIRRLKSGNLLLVRNDFPEGQQPNRSHLTAYLSEDDGFTWKGGLLLDERSKVSYPDGTESEDGTIYVIYDYNRTEEREVLMASFNESEVLAGRFETGNSRFKILVNKASGSERVAHV</sequence>
<protein>
    <submittedName>
        <fullName evidence="3">Exo-alpha-sialidase</fullName>
    </submittedName>
</protein>
<feature type="domain" description="Sialidase" evidence="2">
    <location>
        <begin position="48"/>
        <end position="342"/>
    </location>
</feature>
<gene>
    <name evidence="3" type="ORF">H5P30_13020</name>
</gene>
<dbReference type="Gene3D" id="2.120.10.10">
    <property type="match status" value="1"/>
</dbReference>
<dbReference type="Pfam" id="PF13088">
    <property type="entry name" value="BNR_2"/>
    <property type="match status" value="1"/>
</dbReference>
<dbReference type="RefSeq" id="WP_185693364.1">
    <property type="nucleotide sequence ID" value="NZ_JACHVA010000101.1"/>
</dbReference>
<organism evidence="3 4">
    <name type="scientific">Puniceicoccus vermicola</name>
    <dbReference type="NCBI Taxonomy" id="388746"/>
    <lineage>
        <taxon>Bacteria</taxon>
        <taxon>Pseudomonadati</taxon>
        <taxon>Verrucomicrobiota</taxon>
        <taxon>Opitutia</taxon>
        <taxon>Puniceicoccales</taxon>
        <taxon>Puniceicoccaceae</taxon>
        <taxon>Puniceicoccus</taxon>
    </lineage>
</organism>
<dbReference type="PANTHER" id="PTHR43752">
    <property type="entry name" value="BNR/ASP-BOX REPEAT FAMILY PROTEIN"/>
    <property type="match status" value="1"/>
</dbReference>
<dbReference type="InterPro" id="IPR036278">
    <property type="entry name" value="Sialidase_sf"/>
</dbReference>
<name>A0A7X1B1A3_9BACT</name>
<dbReference type="CDD" id="cd15482">
    <property type="entry name" value="Sialidase_non-viral"/>
    <property type="match status" value="1"/>
</dbReference>
<dbReference type="Proteomes" id="UP000525652">
    <property type="component" value="Unassembled WGS sequence"/>
</dbReference>
<evidence type="ECO:0000256" key="1">
    <source>
        <dbReference type="SAM" id="MobiDB-lite"/>
    </source>
</evidence>
<dbReference type="EMBL" id="JACHVA010000101">
    <property type="protein sequence ID" value="MBC2602698.1"/>
    <property type="molecule type" value="Genomic_DNA"/>
</dbReference>
<evidence type="ECO:0000259" key="2">
    <source>
        <dbReference type="Pfam" id="PF13088"/>
    </source>
</evidence>
<accession>A0A7X1B1A3</accession>
<reference evidence="3 4" key="1">
    <citation type="submission" date="2020-07" db="EMBL/GenBank/DDBJ databases">
        <authorList>
            <person name="Feng X."/>
        </authorList>
    </citation>
    <scope>NUCLEOTIDE SEQUENCE [LARGE SCALE GENOMIC DNA]</scope>
    <source>
        <strain evidence="3 4">JCM14086</strain>
    </source>
</reference>
<evidence type="ECO:0000313" key="4">
    <source>
        <dbReference type="Proteomes" id="UP000525652"/>
    </source>
</evidence>